<sequence>MEQTIPDVGSSEQASKRAAEEKARDDLEVLQKMMHAKFDEYQLQLNEKFLNAESVAKTQVPGTRALRWHRRVSVQISDQPADEADEIIDSFLQIGDDDDKGASRKGFKTVVKSALDRFLKNTATGQQEEEKFFIYAVHNTIVRVDIKLFKWNLAVQGFSDVWKGLLGYIICLSVVDPTKLDTDEFVYLISEYAGDNGQNVNNYVEFMQKIYSTARQLKLDQSKTSHAPDDR</sequence>
<protein>
    <submittedName>
        <fullName evidence="2">Uncharacterized protein</fullName>
    </submittedName>
</protein>
<evidence type="ECO:0000313" key="2">
    <source>
        <dbReference type="EMBL" id="KAH6640036.1"/>
    </source>
</evidence>
<dbReference type="Proteomes" id="UP000758603">
    <property type="component" value="Unassembled WGS sequence"/>
</dbReference>
<dbReference type="AlphaFoldDB" id="A0A9P8RI71"/>
<comment type="caution">
    <text evidence="2">The sequence shown here is derived from an EMBL/GenBank/DDBJ whole genome shotgun (WGS) entry which is preliminary data.</text>
</comment>
<reference evidence="2" key="1">
    <citation type="journal article" date="2021" name="Nat. Commun.">
        <title>Genetic determinants of endophytism in the Arabidopsis root mycobiome.</title>
        <authorList>
            <person name="Mesny F."/>
            <person name="Miyauchi S."/>
            <person name="Thiergart T."/>
            <person name="Pickel B."/>
            <person name="Atanasova L."/>
            <person name="Karlsson M."/>
            <person name="Huettel B."/>
            <person name="Barry K.W."/>
            <person name="Haridas S."/>
            <person name="Chen C."/>
            <person name="Bauer D."/>
            <person name="Andreopoulos W."/>
            <person name="Pangilinan J."/>
            <person name="LaButti K."/>
            <person name="Riley R."/>
            <person name="Lipzen A."/>
            <person name="Clum A."/>
            <person name="Drula E."/>
            <person name="Henrissat B."/>
            <person name="Kohler A."/>
            <person name="Grigoriev I.V."/>
            <person name="Martin F.M."/>
            <person name="Hacquard S."/>
        </authorList>
    </citation>
    <scope>NUCLEOTIDE SEQUENCE</scope>
    <source>
        <strain evidence="2">MPI-SDFR-AT-0073</strain>
    </source>
</reference>
<feature type="region of interest" description="Disordered" evidence="1">
    <location>
        <begin position="1"/>
        <end position="23"/>
    </location>
</feature>
<evidence type="ECO:0000256" key="1">
    <source>
        <dbReference type="SAM" id="MobiDB-lite"/>
    </source>
</evidence>
<proteinExistence type="predicted"/>
<dbReference type="RefSeq" id="XP_045951110.1">
    <property type="nucleotide sequence ID" value="XM_046104373.1"/>
</dbReference>
<dbReference type="EMBL" id="JAGPXC010000014">
    <property type="protein sequence ID" value="KAH6640036.1"/>
    <property type="molecule type" value="Genomic_DNA"/>
</dbReference>
<dbReference type="GeneID" id="70133264"/>
<organism evidence="2 3">
    <name type="scientific">Truncatella angustata</name>
    <dbReference type="NCBI Taxonomy" id="152316"/>
    <lineage>
        <taxon>Eukaryota</taxon>
        <taxon>Fungi</taxon>
        <taxon>Dikarya</taxon>
        <taxon>Ascomycota</taxon>
        <taxon>Pezizomycotina</taxon>
        <taxon>Sordariomycetes</taxon>
        <taxon>Xylariomycetidae</taxon>
        <taxon>Amphisphaeriales</taxon>
        <taxon>Sporocadaceae</taxon>
        <taxon>Truncatella</taxon>
    </lineage>
</organism>
<evidence type="ECO:0000313" key="3">
    <source>
        <dbReference type="Proteomes" id="UP000758603"/>
    </source>
</evidence>
<name>A0A9P8RI71_9PEZI</name>
<feature type="compositionally biased region" description="Basic and acidic residues" evidence="1">
    <location>
        <begin position="14"/>
        <end position="23"/>
    </location>
</feature>
<gene>
    <name evidence="2" type="ORF">BKA67DRAFT_588334</name>
</gene>
<dbReference type="OrthoDB" id="5962590at2759"/>
<accession>A0A9P8RI71</accession>
<keyword evidence="3" id="KW-1185">Reference proteome</keyword>